<gene>
    <name evidence="2" type="ORF">JTE90_026956</name>
</gene>
<dbReference type="EMBL" id="JAFNEN010000241">
    <property type="protein sequence ID" value="KAG8188339.1"/>
    <property type="molecule type" value="Genomic_DNA"/>
</dbReference>
<accession>A0AAV6UVX0</accession>
<sequence length="373" mass="43404">MDLRQGSLKDNKLKIRHHTVGKYCAYYLIFYQDNCVEINLKDYDHSEYFDGENRFSLEHLTELERKHCRKPLSRRTMELDHIIPPVEDLQHPHDFYQDEHFPRLGTKTNAGDSFAGKQCSSKLKGPRTHVSKGNKTSRDNESRMRRTSGYCAYDLIISEDNCRVVNFKNGNGLKKKSSLTLQPQSVKNFNSRDYYQTMHHLGTQASENNNLVYNHVPNKLDGSTTNVRKSSEKTSEDKYRIGHTEKYCAYDLVIGEDNCTVLNYKNQNDSKKNPVTHQPQISHCHQGFHPECTQSTDSLPSKYSEFTQSTDSLPSKYFGGDGRNFCLEDYLLELKRIKSRKPSTKRMMEFLDNSQQVKDFDMNDYCRKINFPP</sequence>
<reference evidence="2 3" key="1">
    <citation type="journal article" date="2022" name="Nat. Ecol. Evol.">
        <title>A masculinizing supergene underlies an exaggerated male reproductive morph in a spider.</title>
        <authorList>
            <person name="Hendrickx F."/>
            <person name="De Corte Z."/>
            <person name="Sonet G."/>
            <person name="Van Belleghem S.M."/>
            <person name="Kostlbacher S."/>
            <person name="Vangestel C."/>
        </authorList>
    </citation>
    <scope>NUCLEOTIDE SEQUENCE [LARGE SCALE GENOMIC DNA]</scope>
    <source>
        <strain evidence="2">W744_W776</strain>
    </source>
</reference>
<organism evidence="2 3">
    <name type="scientific">Oedothorax gibbosus</name>
    <dbReference type="NCBI Taxonomy" id="931172"/>
    <lineage>
        <taxon>Eukaryota</taxon>
        <taxon>Metazoa</taxon>
        <taxon>Ecdysozoa</taxon>
        <taxon>Arthropoda</taxon>
        <taxon>Chelicerata</taxon>
        <taxon>Arachnida</taxon>
        <taxon>Araneae</taxon>
        <taxon>Araneomorphae</taxon>
        <taxon>Entelegynae</taxon>
        <taxon>Araneoidea</taxon>
        <taxon>Linyphiidae</taxon>
        <taxon>Erigoninae</taxon>
        <taxon>Oedothorax</taxon>
    </lineage>
</organism>
<name>A0AAV6UVX0_9ARAC</name>
<dbReference type="Proteomes" id="UP000827092">
    <property type="component" value="Unassembled WGS sequence"/>
</dbReference>
<evidence type="ECO:0000313" key="3">
    <source>
        <dbReference type="Proteomes" id="UP000827092"/>
    </source>
</evidence>
<dbReference type="AlphaFoldDB" id="A0AAV6UVX0"/>
<comment type="caution">
    <text evidence="2">The sequence shown here is derived from an EMBL/GenBank/DDBJ whole genome shotgun (WGS) entry which is preliminary data.</text>
</comment>
<protein>
    <submittedName>
        <fullName evidence="2">Uncharacterized protein</fullName>
    </submittedName>
</protein>
<keyword evidence="3" id="KW-1185">Reference proteome</keyword>
<proteinExistence type="predicted"/>
<feature type="region of interest" description="Disordered" evidence="1">
    <location>
        <begin position="113"/>
        <end position="144"/>
    </location>
</feature>
<evidence type="ECO:0000313" key="2">
    <source>
        <dbReference type="EMBL" id="KAG8188339.1"/>
    </source>
</evidence>
<evidence type="ECO:0000256" key="1">
    <source>
        <dbReference type="SAM" id="MobiDB-lite"/>
    </source>
</evidence>